<keyword evidence="2" id="KW-0813">Transport</keyword>
<dbReference type="PANTHER" id="PTHR31064:SF37">
    <property type="entry name" value="TRANSPORTER, PUTATIVE (EUROFUNG)-RELATED"/>
    <property type="match status" value="1"/>
</dbReference>
<proteinExistence type="predicted"/>
<feature type="transmembrane region" description="Helical" evidence="7">
    <location>
        <begin position="43"/>
        <end position="62"/>
    </location>
</feature>
<comment type="subcellular location">
    <subcellularLocation>
        <location evidence="1">Membrane</location>
        <topology evidence="1">Multi-pass membrane protein</topology>
    </subcellularLocation>
</comment>
<evidence type="ECO:0000313" key="9">
    <source>
        <dbReference type="Proteomes" id="UP000042958"/>
    </source>
</evidence>
<accession>A0A0F7VH96</accession>
<name>A0A0F7VH96_PENBI</name>
<dbReference type="AlphaFoldDB" id="A0A0F7VH96"/>
<gene>
    <name evidence="8" type="ORF">PMG11_04170</name>
</gene>
<evidence type="ECO:0000256" key="2">
    <source>
        <dbReference type="ARBA" id="ARBA00022448"/>
    </source>
</evidence>
<keyword evidence="3 7" id="KW-0812">Transmembrane</keyword>
<dbReference type="OrthoDB" id="9999863at2759"/>
<evidence type="ECO:0000256" key="4">
    <source>
        <dbReference type="ARBA" id="ARBA00022989"/>
    </source>
</evidence>
<feature type="transmembrane region" description="Helical" evidence="7">
    <location>
        <begin position="12"/>
        <end position="31"/>
    </location>
</feature>
<dbReference type="GO" id="GO:0030007">
    <property type="term" value="P:intracellular potassium ion homeostasis"/>
    <property type="evidence" value="ECO:0007669"/>
    <property type="project" value="TreeGrafter"/>
</dbReference>
<feature type="transmembrane region" description="Helical" evidence="7">
    <location>
        <begin position="379"/>
        <end position="399"/>
    </location>
</feature>
<dbReference type="InterPro" id="IPR003445">
    <property type="entry name" value="Cat_transpt"/>
</dbReference>
<feature type="transmembrane region" description="Helical" evidence="7">
    <location>
        <begin position="284"/>
        <end position="305"/>
    </location>
</feature>
<dbReference type="EMBL" id="CDHK01000003">
    <property type="protein sequence ID" value="CEO59495.1"/>
    <property type="molecule type" value="Genomic_DNA"/>
</dbReference>
<keyword evidence="9" id="KW-1185">Reference proteome</keyword>
<evidence type="ECO:0000256" key="1">
    <source>
        <dbReference type="ARBA" id="ARBA00004141"/>
    </source>
</evidence>
<keyword evidence="5" id="KW-0406">Ion transport</keyword>
<dbReference type="PANTHER" id="PTHR31064">
    <property type="entry name" value="POTASSIUM TRANSPORT PROTEIN DDB_G0292412-RELATED"/>
    <property type="match status" value="1"/>
</dbReference>
<dbReference type="GO" id="GO:0005886">
    <property type="term" value="C:plasma membrane"/>
    <property type="evidence" value="ECO:0007669"/>
    <property type="project" value="TreeGrafter"/>
</dbReference>
<feature type="transmembrane region" description="Helical" evidence="7">
    <location>
        <begin position="243"/>
        <end position="272"/>
    </location>
</feature>
<feature type="transmembrane region" description="Helical" evidence="7">
    <location>
        <begin position="317"/>
        <end position="341"/>
    </location>
</feature>
<reference evidence="9" key="1">
    <citation type="journal article" date="2015" name="Genome Announc.">
        <title>Draft genome sequence of the fungus Penicillium brasilianum MG11.</title>
        <authorList>
            <person name="Horn F."/>
            <person name="Linde J."/>
            <person name="Mattern D.J."/>
            <person name="Walther G."/>
            <person name="Guthke R."/>
            <person name="Brakhage A.A."/>
            <person name="Valiante V."/>
        </authorList>
    </citation>
    <scope>NUCLEOTIDE SEQUENCE [LARGE SCALE GENOMIC DNA]</scope>
    <source>
        <strain evidence="9">MG11</strain>
    </source>
</reference>
<dbReference type="Proteomes" id="UP000042958">
    <property type="component" value="Unassembled WGS sequence"/>
</dbReference>
<organism evidence="8 9">
    <name type="scientific">Penicillium brasilianum</name>
    <dbReference type="NCBI Taxonomy" id="104259"/>
    <lineage>
        <taxon>Eukaryota</taxon>
        <taxon>Fungi</taxon>
        <taxon>Dikarya</taxon>
        <taxon>Ascomycota</taxon>
        <taxon>Pezizomycotina</taxon>
        <taxon>Eurotiomycetes</taxon>
        <taxon>Eurotiomycetidae</taxon>
        <taxon>Eurotiales</taxon>
        <taxon>Aspergillaceae</taxon>
        <taxon>Penicillium</taxon>
    </lineage>
</organism>
<evidence type="ECO:0008006" key="10">
    <source>
        <dbReference type="Google" id="ProtNLM"/>
    </source>
</evidence>
<evidence type="ECO:0000256" key="3">
    <source>
        <dbReference type="ARBA" id="ARBA00022692"/>
    </source>
</evidence>
<protein>
    <recommendedName>
        <fullName evidence="10">Cation transporter</fullName>
    </recommendedName>
</protein>
<feature type="transmembrane region" description="Helical" evidence="7">
    <location>
        <begin position="517"/>
        <end position="535"/>
    </location>
</feature>
<feature type="transmembrane region" description="Helical" evidence="7">
    <location>
        <begin position="446"/>
        <end position="464"/>
    </location>
</feature>
<evidence type="ECO:0000256" key="7">
    <source>
        <dbReference type="SAM" id="Phobius"/>
    </source>
</evidence>
<feature type="transmembrane region" description="Helical" evidence="7">
    <location>
        <begin position="541"/>
        <end position="560"/>
    </location>
</feature>
<dbReference type="GO" id="GO:0140107">
    <property type="term" value="F:high-affinity potassium ion transmembrane transporter activity"/>
    <property type="evidence" value="ECO:0007669"/>
    <property type="project" value="TreeGrafter"/>
</dbReference>
<evidence type="ECO:0000313" key="8">
    <source>
        <dbReference type="EMBL" id="CEO59495.1"/>
    </source>
</evidence>
<feature type="transmembrane region" description="Helical" evidence="7">
    <location>
        <begin position="74"/>
        <end position="98"/>
    </location>
</feature>
<dbReference type="Pfam" id="PF02386">
    <property type="entry name" value="TrkH"/>
    <property type="match status" value="1"/>
</dbReference>
<evidence type="ECO:0000256" key="6">
    <source>
        <dbReference type="ARBA" id="ARBA00023136"/>
    </source>
</evidence>
<sequence length="635" mass="70627">MPIMASLLKSKLLLLHCTYLFLMSMIGSFILYTRSTQITDLPYVDALFMSFSAMTGTGLTVLDLSTLNGVQQGTLFMLLILGHSTLIHSATAFLRALALRSTLKDNSNRSERWQDVIHKPDVPLKEKPIDKSHYAATSPKYPTPLKTHITGREIDADIPSPEDPDVSQGTCRFIIVTDSSYLDSSQQIKSKNNSGHRRSVGGLRICSSRVIDRLKSTWLRIKDLAHWNGSIDPNEPGRIEYQALITISVLTILYTTVFLFAGILSIGLWMSLSRPDIPQMEGISPLWAGAFLATSSFVNNGMSLIDTNMAPFQLEPAPLLICGFLILAGNTLFPCLLRLLIWTIRSILPDKTRWRSWQRTFDLILTQPQRVCTFIYPSLHTWFLLGTVLVLNGIMWGAFELASVRDGEIAALPFRFRVLDGLFQSSAVRGGGFSVVTFEKLPQGLLAVYLLMMYLPLFPASAALRSTNSQPTGPTKIPCIEAGISDYCSPDSGSKISILARSQSYIQYFRVQLSYDVWWLSLAVILICVAEANHYDSQPLAFSTFNIIFEVVSAYSYVGVSVGYPGKNYSFCGEWSPFSKVLLILISFNGRHRDLFASAGNSIWPRGHGEAADDDDTKLQEKNAEQVSSATIRLY</sequence>
<evidence type="ECO:0000256" key="5">
    <source>
        <dbReference type="ARBA" id="ARBA00023065"/>
    </source>
</evidence>
<dbReference type="InterPro" id="IPR051143">
    <property type="entry name" value="TrkH_K-transport"/>
</dbReference>
<dbReference type="STRING" id="104259.A0A0F7VH96"/>
<dbReference type="GO" id="GO:1990573">
    <property type="term" value="P:potassium ion import across plasma membrane"/>
    <property type="evidence" value="ECO:0007669"/>
    <property type="project" value="TreeGrafter"/>
</dbReference>
<keyword evidence="6 7" id="KW-0472">Membrane</keyword>
<keyword evidence="4 7" id="KW-1133">Transmembrane helix</keyword>